<reference evidence="2" key="1">
    <citation type="journal article" date="2021" name="Nat. Commun.">
        <title>Genetic determinants of endophytism in the Arabidopsis root mycobiome.</title>
        <authorList>
            <person name="Mesny F."/>
            <person name="Miyauchi S."/>
            <person name="Thiergart T."/>
            <person name="Pickel B."/>
            <person name="Atanasova L."/>
            <person name="Karlsson M."/>
            <person name="Huettel B."/>
            <person name="Barry K.W."/>
            <person name="Haridas S."/>
            <person name="Chen C."/>
            <person name="Bauer D."/>
            <person name="Andreopoulos W."/>
            <person name="Pangilinan J."/>
            <person name="LaButti K."/>
            <person name="Riley R."/>
            <person name="Lipzen A."/>
            <person name="Clum A."/>
            <person name="Drula E."/>
            <person name="Henrissat B."/>
            <person name="Kohler A."/>
            <person name="Grigoriev I.V."/>
            <person name="Martin F.M."/>
            <person name="Hacquard S."/>
        </authorList>
    </citation>
    <scope>NUCLEOTIDE SEQUENCE</scope>
    <source>
        <strain evidence="2">MPI-CAGE-AT-0147</strain>
    </source>
</reference>
<dbReference type="AlphaFoldDB" id="A0A9P9IBF9"/>
<sequence>MFPRADGPSVPKDKEEKGLDKIVSRAKTILKRDENSKKMFAVPTSLTPATDIRSQAKPDAPTDKAAPKKDKYEDLEGVIKVGKKNLFEERARKLGEKYGLETKQREWYSTESTALRVEKPIGMRVHRTCAACSATFSSAKECPSCGSTKYKRCTPKRTETEKIASRKRRAARLKANKENASIISDYGADFEETVLKRPNKTMFPGGVPDGTACKKCQRQKCADCARLKPRKADPEPGADVLKSVPAKIEALKLG</sequence>
<feature type="compositionally biased region" description="Basic and acidic residues" evidence="1">
    <location>
        <begin position="54"/>
        <end position="71"/>
    </location>
</feature>
<evidence type="ECO:0000256" key="1">
    <source>
        <dbReference type="SAM" id="MobiDB-lite"/>
    </source>
</evidence>
<keyword evidence="3" id="KW-1185">Reference proteome</keyword>
<evidence type="ECO:0000313" key="2">
    <source>
        <dbReference type="EMBL" id="KAH7113435.1"/>
    </source>
</evidence>
<feature type="region of interest" description="Disordered" evidence="1">
    <location>
        <begin position="33"/>
        <end position="71"/>
    </location>
</feature>
<dbReference type="OrthoDB" id="5089963at2759"/>
<comment type="caution">
    <text evidence="2">The sequence shown here is derived from an EMBL/GenBank/DDBJ whole genome shotgun (WGS) entry which is preliminary data.</text>
</comment>
<organism evidence="2 3">
    <name type="scientific">Dactylonectria macrodidyma</name>
    <dbReference type="NCBI Taxonomy" id="307937"/>
    <lineage>
        <taxon>Eukaryota</taxon>
        <taxon>Fungi</taxon>
        <taxon>Dikarya</taxon>
        <taxon>Ascomycota</taxon>
        <taxon>Pezizomycotina</taxon>
        <taxon>Sordariomycetes</taxon>
        <taxon>Hypocreomycetidae</taxon>
        <taxon>Hypocreales</taxon>
        <taxon>Nectriaceae</taxon>
        <taxon>Dactylonectria</taxon>
    </lineage>
</organism>
<proteinExistence type="predicted"/>
<dbReference type="Proteomes" id="UP000738349">
    <property type="component" value="Unassembled WGS sequence"/>
</dbReference>
<accession>A0A9P9IBF9</accession>
<dbReference type="EMBL" id="JAGMUV010000035">
    <property type="protein sequence ID" value="KAH7113435.1"/>
    <property type="molecule type" value="Genomic_DNA"/>
</dbReference>
<evidence type="ECO:0000313" key="3">
    <source>
        <dbReference type="Proteomes" id="UP000738349"/>
    </source>
</evidence>
<protein>
    <submittedName>
        <fullName evidence="2">Uncharacterized protein</fullName>
    </submittedName>
</protein>
<name>A0A9P9IBF9_9HYPO</name>
<gene>
    <name evidence="2" type="ORF">EDB81DRAFT_768131</name>
</gene>